<dbReference type="Pfam" id="PF00953">
    <property type="entry name" value="Glycos_transf_4"/>
    <property type="match status" value="1"/>
</dbReference>
<dbReference type="GO" id="GO:0071555">
    <property type="term" value="P:cell wall organization"/>
    <property type="evidence" value="ECO:0007669"/>
    <property type="project" value="TreeGrafter"/>
</dbReference>
<dbReference type="AlphaFoldDB" id="A0A3P1TC92"/>
<evidence type="ECO:0000313" key="10">
    <source>
        <dbReference type="Proteomes" id="UP000280819"/>
    </source>
</evidence>
<organism evidence="9 10">
    <name type="scientific">Arachnia propionica</name>
    <dbReference type="NCBI Taxonomy" id="1750"/>
    <lineage>
        <taxon>Bacteria</taxon>
        <taxon>Bacillati</taxon>
        <taxon>Actinomycetota</taxon>
        <taxon>Actinomycetes</taxon>
        <taxon>Propionibacteriales</taxon>
        <taxon>Propionibacteriaceae</taxon>
        <taxon>Arachnia</taxon>
    </lineage>
</organism>
<dbReference type="EMBL" id="RQZG01000001">
    <property type="protein sequence ID" value="RRD07067.1"/>
    <property type="molecule type" value="Genomic_DNA"/>
</dbReference>
<dbReference type="PANTHER" id="PTHR22926:SF3">
    <property type="entry name" value="UNDECAPRENYL-PHOSPHATE ALPHA-N-ACETYLGLUCOSAMINYL 1-PHOSPHATE TRANSFERASE"/>
    <property type="match status" value="1"/>
</dbReference>
<comment type="caution">
    <text evidence="9">The sequence shown here is derived from an EMBL/GenBank/DDBJ whole genome shotgun (WGS) entry which is preliminary data.</text>
</comment>
<keyword evidence="4 8" id="KW-0812">Transmembrane</keyword>
<feature type="transmembrane region" description="Helical" evidence="8">
    <location>
        <begin position="76"/>
        <end position="96"/>
    </location>
</feature>
<feature type="transmembrane region" description="Helical" evidence="8">
    <location>
        <begin position="108"/>
        <end position="128"/>
    </location>
</feature>
<feature type="binding site" evidence="7">
    <location>
        <position position="225"/>
    </location>
    <ligand>
        <name>Mg(2+)</name>
        <dbReference type="ChEBI" id="CHEBI:18420"/>
    </ligand>
</feature>
<evidence type="ECO:0000256" key="5">
    <source>
        <dbReference type="ARBA" id="ARBA00022989"/>
    </source>
</evidence>
<dbReference type="GO" id="GO:0009103">
    <property type="term" value="P:lipopolysaccharide biosynthetic process"/>
    <property type="evidence" value="ECO:0007669"/>
    <property type="project" value="TreeGrafter"/>
</dbReference>
<comment type="subcellular location">
    <subcellularLocation>
        <location evidence="1">Cell membrane</location>
        <topology evidence="1">Multi-pass membrane protein</topology>
    </subcellularLocation>
</comment>
<accession>A0A3P1TC92</accession>
<dbReference type="GO" id="GO:0046872">
    <property type="term" value="F:metal ion binding"/>
    <property type="evidence" value="ECO:0007669"/>
    <property type="project" value="UniProtKB-KW"/>
</dbReference>
<reference evidence="9 10" key="1">
    <citation type="submission" date="2018-11" db="EMBL/GenBank/DDBJ databases">
        <title>Genomes From Bacteria Associated with the Canine Oral Cavity: a Test Case for Automated Genome-Based Taxonomic Assignment.</title>
        <authorList>
            <person name="Coil D.A."/>
            <person name="Jospin G."/>
            <person name="Darling A.E."/>
            <person name="Wallis C."/>
            <person name="Davis I.J."/>
            <person name="Harris S."/>
            <person name="Eisen J.A."/>
            <person name="Holcombe L.J."/>
            <person name="O'Flynn C."/>
        </authorList>
    </citation>
    <scope>NUCLEOTIDE SEQUENCE [LARGE SCALE GENOMIC DNA]</scope>
    <source>
        <strain evidence="9 10">OH887_COT-365</strain>
    </source>
</reference>
<gene>
    <name evidence="9" type="ORF">EII34_00805</name>
</gene>
<feature type="transmembrane region" description="Helical" evidence="8">
    <location>
        <begin position="47"/>
        <end position="70"/>
    </location>
</feature>
<evidence type="ECO:0000313" key="9">
    <source>
        <dbReference type="EMBL" id="RRD07067.1"/>
    </source>
</evidence>
<keyword evidence="7" id="KW-0460">Magnesium</keyword>
<proteinExistence type="predicted"/>
<dbReference type="CDD" id="cd06853">
    <property type="entry name" value="GT_WecA_like"/>
    <property type="match status" value="1"/>
</dbReference>
<evidence type="ECO:0000256" key="8">
    <source>
        <dbReference type="SAM" id="Phobius"/>
    </source>
</evidence>
<feature type="transmembrane region" description="Helical" evidence="8">
    <location>
        <begin position="228"/>
        <end position="246"/>
    </location>
</feature>
<dbReference type="GO" id="GO:0016780">
    <property type="term" value="F:phosphotransferase activity, for other substituted phosphate groups"/>
    <property type="evidence" value="ECO:0007669"/>
    <property type="project" value="InterPro"/>
</dbReference>
<dbReference type="OrthoDB" id="9783652at2"/>
<evidence type="ECO:0000256" key="6">
    <source>
        <dbReference type="ARBA" id="ARBA00023136"/>
    </source>
</evidence>
<dbReference type="GO" id="GO:0044038">
    <property type="term" value="P:cell wall macromolecule biosynthetic process"/>
    <property type="evidence" value="ECO:0007669"/>
    <property type="project" value="TreeGrafter"/>
</dbReference>
<dbReference type="Proteomes" id="UP000280819">
    <property type="component" value="Unassembled WGS sequence"/>
</dbReference>
<name>A0A3P1TC92_9ACTN</name>
<keyword evidence="5 8" id="KW-1133">Transmembrane helix</keyword>
<keyword evidence="2" id="KW-1003">Cell membrane</keyword>
<keyword evidence="7" id="KW-0479">Metal-binding</keyword>
<evidence type="ECO:0000256" key="2">
    <source>
        <dbReference type="ARBA" id="ARBA00022475"/>
    </source>
</evidence>
<evidence type="ECO:0000256" key="7">
    <source>
        <dbReference type="PIRSR" id="PIRSR600715-1"/>
    </source>
</evidence>
<feature type="transmembrane region" description="Helical" evidence="8">
    <location>
        <begin position="258"/>
        <end position="284"/>
    </location>
</feature>
<feature type="transmembrane region" description="Helical" evidence="8">
    <location>
        <begin position="342"/>
        <end position="360"/>
    </location>
</feature>
<feature type="transmembrane region" description="Helical" evidence="8">
    <location>
        <begin position="6"/>
        <end position="26"/>
    </location>
</feature>
<evidence type="ECO:0000256" key="1">
    <source>
        <dbReference type="ARBA" id="ARBA00004651"/>
    </source>
</evidence>
<feature type="binding site" evidence="7">
    <location>
        <position position="158"/>
    </location>
    <ligand>
        <name>Mg(2+)</name>
        <dbReference type="ChEBI" id="CHEBI:18420"/>
    </ligand>
</feature>
<keyword evidence="6 8" id="KW-0472">Membrane</keyword>
<protein>
    <submittedName>
        <fullName evidence="9">Undecaprenyl/decaprenyl-phosphate alpha-N-acetylglucosaminyl 1-phosphate transferase</fullName>
    </submittedName>
</protein>
<feature type="transmembrane region" description="Helical" evidence="8">
    <location>
        <begin position="140"/>
        <end position="159"/>
    </location>
</feature>
<dbReference type="GO" id="GO:0005886">
    <property type="term" value="C:plasma membrane"/>
    <property type="evidence" value="ECO:0007669"/>
    <property type="project" value="UniProtKB-SubCell"/>
</dbReference>
<feature type="transmembrane region" description="Helical" evidence="8">
    <location>
        <begin position="314"/>
        <end position="336"/>
    </location>
</feature>
<dbReference type="InterPro" id="IPR000715">
    <property type="entry name" value="Glycosyl_transferase_4"/>
</dbReference>
<evidence type="ECO:0000256" key="3">
    <source>
        <dbReference type="ARBA" id="ARBA00022679"/>
    </source>
</evidence>
<feature type="transmembrane region" description="Helical" evidence="8">
    <location>
        <begin position="197"/>
        <end position="216"/>
    </location>
</feature>
<evidence type="ECO:0000256" key="4">
    <source>
        <dbReference type="ARBA" id="ARBA00022692"/>
    </source>
</evidence>
<dbReference type="RefSeq" id="WP_124841793.1">
    <property type="nucleotide sequence ID" value="NZ_JAUNKP010000005.1"/>
</dbReference>
<keyword evidence="3 9" id="KW-0808">Transferase</keyword>
<dbReference type="PANTHER" id="PTHR22926">
    <property type="entry name" value="PHOSPHO-N-ACETYLMURAMOYL-PENTAPEPTIDE-TRANSFERASE"/>
    <property type="match status" value="1"/>
</dbReference>
<sequence>MREYLLVLLVAAASTYLFAGLCRELAMRWGVLAQVRTRDVHTRPVPYFGGIAMLGGFAVSMLLALQMPFLSRLATVGHDAGVVLAAGGVICLVGVLDDKYDLPALVKFGGQVLAAGIAVLGGVKIFWIPLPNAVISLDDATSVLITVFFIAMCVNAVNFVDGLDGLAAGVVAIGAGAFFAYSYVLAYEQELSRATTASLLTAATVGICLGFLGHNFQPARMFMGDSGAMLLGLLMAMSAISFTGQVDPSALSDRPGDVWPAVLPILLPFATLFLPMADLVLAYIRRTARGQHWFVPDKQHLHHRLMARGHSHRGAVVILYAWTFTVAGGLVCTVLLNHPATWWLLAAGVVTLLVLTLMPGGRARSDSRAR</sequence>
<feature type="transmembrane region" description="Helical" evidence="8">
    <location>
        <begin position="166"/>
        <end position="185"/>
    </location>
</feature>
<comment type="cofactor">
    <cofactor evidence="7">
        <name>Mg(2+)</name>
        <dbReference type="ChEBI" id="CHEBI:18420"/>
    </cofactor>
</comment>